<dbReference type="NCBIfam" id="NF010532">
    <property type="entry name" value="PRK13922.9-3"/>
    <property type="match status" value="1"/>
</dbReference>
<dbReference type="Gene3D" id="2.40.10.350">
    <property type="entry name" value="Rod shape-determining protein MreC, domain 2"/>
    <property type="match status" value="1"/>
</dbReference>
<comment type="caution">
    <text evidence="7">The sequence shown here is derived from an EMBL/GenBank/DDBJ whole genome shotgun (WGS) entry which is preliminary data.</text>
</comment>
<dbReference type="InterPro" id="IPR055342">
    <property type="entry name" value="MreC_beta-barrel_core"/>
</dbReference>
<dbReference type="PANTHER" id="PTHR34138:SF1">
    <property type="entry name" value="CELL SHAPE-DETERMINING PROTEIN MREC"/>
    <property type="match status" value="1"/>
</dbReference>
<feature type="transmembrane region" description="Helical" evidence="5">
    <location>
        <begin position="12"/>
        <end position="29"/>
    </location>
</feature>
<evidence type="ECO:0000256" key="1">
    <source>
        <dbReference type="ARBA" id="ARBA00009369"/>
    </source>
</evidence>
<evidence type="ECO:0000256" key="4">
    <source>
        <dbReference type="ARBA" id="ARBA00032089"/>
    </source>
</evidence>
<feature type="domain" description="Rod shape-determining protein MreC beta-barrel core" evidence="6">
    <location>
        <begin position="126"/>
        <end position="279"/>
    </location>
</feature>
<evidence type="ECO:0000259" key="6">
    <source>
        <dbReference type="Pfam" id="PF04085"/>
    </source>
</evidence>
<keyword evidence="3" id="KW-0133">Cell shape</keyword>
<keyword evidence="5" id="KW-1133">Transmembrane helix</keyword>
<dbReference type="RefSeq" id="WP_106932713.1">
    <property type="nucleotide sequence ID" value="NZ_PYFT01000001.1"/>
</dbReference>
<dbReference type="Proteomes" id="UP000240357">
    <property type="component" value="Unassembled WGS sequence"/>
</dbReference>
<evidence type="ECO:0000256" key="2">
    <source>
        <dbReference type="ARBA" id="ARBA00013855"/>
    </source>
</evidence>
<evidence type="ECO:0000313" key="8">
    <source>
        <dbReference type="Proteomes" id="UP000240357"/>
    </source>
</evidence>
<keyword evidence="5" id="KW-0472">Membrane</keyword>
<dbReference type="AlphaFoldDB" id="A0A2T2YM37"/>
<dbReference type="InterPro" id="IPR042175">
    <property type="entry name" value="Cell/Rod_MreC_2"/>
</dbReference>
<gene>
    <name evidence="7" type="ORF">AHMF7605_25095</name>
</gene>
<dbReference type="Gene3D" id="2.40.10.340">
    <property type="entry name" value="Rod shape-determining protein MreC, domain 1"/>
    <property type="match status" value="1"/>
</dbReference>
<dbReference type="GO" id="GO:0008360">
    <property type="term" value="P:regulation of cell shape"/>
    <property type="evidence" value="ECO:0007669"/>
    <property type="project" value="UniProtKB-KW"/>
</dbReference>
<dbReference type="Pfam" id="PF04085">
    <property type="entry name" value="MreC"/>
    <property type="match status" value="1"/>
</dbReference>
<name>A0A2T2YM37_9BACT</name>
<reference evidence="7 8" key="1">
    <citation type="submission" date="2018-03" db="EMBL/GenBank/DDBJ databases">
        <title>Adhaeribacter sp. HMF7605 Genome sequencing and assembly.</title>
        <authorList>
            <person name="Kang H."/>
            <person name="Kang J."/>
            <person name="Cha I."/>
            <person name="Kim H."/>
            <person name="Joh K."/>
        </authorList>
    </citation>
    <scope>NUCLEOTIDE SEQUENCE [LARGE SCALE GENOMIC DNA]</scope>
    <source>
        <strain evidence="7 8">HMF7605</strain>
    </source>
</reference>
<comment type="similarity">
    <text evidence="1">Belongs to the MreC family.</text>
</comment>
<dbReference type="InterPro" id="IPR007221">
    <property type="entry name" value="MreC"/>
</dbReference>
<dbReference type="InterPro" id="IPR042177">
    <property type="entry name" value="Cell/Rod_1"/>
</dbReference>
<evidence type="ECO:0000256" key="5">
    <source>
        <dbReference type="SAM" id="Phobius"/>
    </source>
</evidence>
<dbReference type="PANTHER" id="PTHR34138">
    <property type="entry name" value="CELL SHAPE-DETERMINING PROTEIN MREC"/>
    <property type="match status" value="1"/>
</dbReference>
<keyword evidence="8" id="KW-1185">Reference proteome</keyword>
<dbReference type="GO" id="GO:0005886">
    <property type="term" value="C:plasma membrane"/>
    <property type="evidence" value="ECO:0007669"/>
    <property type="project" value="TreeGrafter"/>
</dbReference>
<dbReference type="EMBL" id="PYFT01000001">
    <property type="protein sequence ID" value="PSR56535.1"/>
    <property type="molecule type" value="Genomic_DNA"/>
</dbReference>
<evidence type="ECO:0000313" key="7">
    <source>
        <dbReference type="EMBL" id="PSR56535.1"/>
    </source>
</evidence>
<protein>
    <recommendedName>
        <fullName evidence="2">Cell shape-determining protein MreC</fullName>
    </recommendedName>
    <alternativeName>
        <fullName evidence="4">Cell shape protein MreC</fullName>
    </alternativeName>
</protein>
<evidence type="ECO:0000256" key="3">
    <source>
        <dbReference type="ARBA" id="ARBA00022960"/>
    </source>
</evidence>
<sequence>MRNLFAFIYRYRAFLVFILLEIGCVYLIIRNNKYQNAAFFNSANFYAGQVLAFRSQVFDYFRLVQVNQALVQENTQLKQQLYRLQVIRSQDSLPAFSDSVFIQTDSIPIFDSLKVRLAHEYIPAKVINNSIRQLNNFLTLNIGAADGISPGMGVISGEGLIGRVKSVSPHFATVTSLLHSKMFVAAKIKSRLPGTNNTIGTVKWDGEDARLALLDYVPLDKKIIKGDTIISSGYNAVYPEGVLIGTILSASRDPDKSFYTIKLKLAVDFSRLSFVYVVKNKFQAEQDSLEIKSGMIRNE</sequence>
<organism evidence="7 8">
    <name type="scientific">Adhaeribacter arboris</name>
    <dbReference type="NCBI Taxonomy" id="2072846"/>
    <lineage>
        <taxon>Bacteria</taxon>
        <taxon>Pseudomonadati</taxon>
        <taxon>Bacteroidota</taxon>
        <taxon>Cytophagia</taxon>
        <taxon>Cytophagales</taxon>
        <taxon>Hymenobacteraceae</taxon>
        <taxon>Adhaeribacter</taxon>
    </lineage>
</organism>
<keyword evidence="5" id="KW-0812">Transmembrane</keyword>
<accession>A0A2T2YM37</accession>
<proteinExistence type="inferred from homology"/>
<dbReference type="OrthoDB" id="9811827at2"/>